<reference evidence="8" key="2">
    <citation type="submission" date="2020-11" db="EMBL/GenBank/DDBJ databases">
        <authorList>
            <person name="McCartney M.A."/>
            <person name="Auch B."/>
            <person name="Kono T."/>
            <person name="Mallez S."/>
            <person name="Becker A."/>
            <person name="Gohl D.M."/>
            <person name="Silverstein K.A.T."/>
            <person name="Koren S."/>
            <person name="Bechman K.B."/>
            <person name="Herman A."/>
            <person name="Abrahante J.E."/>
            <person name="Garbe J."/>
        </authorList>
    </citation>
    <scope>NUCLEOTIDE SEQUENCE</scope>
    <source>
        <strain evidence="8">Duluth1</strain>
        <tissue evidence="8">Whole animal</tissue>
    </source>
</reference>
<dbReference type="PANTHER" id="PTHR13064:SF6">
    <property type="entry name" value="TRANSMEMBRANE PROTEIN 9"/>
    <property type="match status" value="1"/>
</dbReference>
<keyword evidence="7" id="KW-0732">Signal</keyword>
<dbReference type="Pfam" id="PF05434">
    <property type="entry name" value="Tmemb_9"/>
    <property type="match status" value="1"/>
</dbReference>
<feature type="transmembrane region" description="Helical" evidence="6">
    <location>
        <begin position="104"/>
        <end position="126"/>
    </location>
</feature>
<dbReference type="Proteomes" id="UP000828390">
    <property type="component" value="Unassembled WGS sequence"/>
</dbReference>
<evidence type="ECO:0000256" key="7">
    <source>
        <dbReference type="SAM" id="SignalP"/>
    </source>
</evidence>
<protein>
    <recommendedName>
        <fullName evidence="10">Transmembrane protein 9</fullName>
    </recommendedName>
</protein>
<name>A0A9D4HR10_DREPO</name>
<accession>A0A9D4HR10</accession>
<evidence type="ECO:0008006" key="10">
    <source>
        <dbReference type="Google" id="ProtNLM"/>
    </source>
</evidence>
<reference evidence="8" key="1">
    <citation type="journal article" date="2019" name="bioRxiv">
        <title>The Genome of the Zebra Mussel, Dreissena polymorpha: A Resource for Invasive Species Research.</title>
        <authorList>
            <person name="McCartney M.A."/>
            <person name="Auch B."/>
            <person name="Kono T."/>
            <person name="Mallez S."/>
            <person name="Zhang Y."/>
            <person name="Obille A."/>
            <person name="Becker A."/>
            <person name="Abrahante J.E."/>
            <person name="Garbe J."/>
            <person name="Badalamenti J.P."/>
            <person name="Herman A."/>
            <person name="Mangelson H."/>
            <person name="Liachko I."/>
            <person name="Sullivan S."/>
            <person name="Sone E.D."/>
            <person name="Koren S."/>
            <person name="Silverstein K.A.T."/>
            <person name="Beckman K.B."/>
            <person name="Gohl D.M."/>
        </authorList>
    </citation>
    <scope>NUCLEOTIDE SEQUENCE</scope>
    <source>
        <strain evidence="8">Duluth1</strain>
        <tissue evidence="8">Whole animal</tissue>
    </source>
</reference>
<evidence type="ECO:0000256" key="5">
    <source>
        <dbReference type="ARBA" id="ARBA00023136"/>
    </source>
</evidence>
<dbReference type="AlphaFoldDB" id="A0A9D4HR10"/>
<keyword evidence="3 6" id="KW-0812">Transmembrane</keyword>
<keyword evidence="9" id="KW-1185">Reference proteome</keyword>
<gene>
    <name evidence="8" type="ORF">DPMN_053770</name>
</gene>
<evidence type="ECO:0000256" key="2">
    <source>
        <dbReference type="ARBA" id="ARBA00007264"/>
    </source>
</evidence>
<evidence type="ECO:0000256" key="6">
    <source>
        <dbReference type="SAM" id="Phobius"/>
    </source>
</evidence>
<dbReference type="EMBL" id="JAIWYP010000012">
    <property type="protein sequence ID" value="KAH3727825.1"/>
    <property type="molecule type" value="Genomic_DNA"/>
</dbReference>
<comment type="subcellular location">
    <subcellularLocation>
        <location evidence="1">Membrane</location>
    </subcellularLocation>
</comment>
<evidence type="ECO:0000256" key="4">
    <source>
        <dbReference type="ARBA" id="ARBA00022989"/>
    </source>
</evidence>
<organism evidence="8 9">
    <name type="scientific">Dreissena polymorpha</name>
    <name type="common">Zebra mussel</name>
    <name type="synonym">Mytilus polymorpha</name>
    <dbReference type="NCBI Taxonomy" id="45954"/>
    <lineage>
        <taxon>Eukaryota</taxon>
        <taxon>Metazoa</taxon>
        <taxon>Spiralia</taxon>
        <taxon>Lophotrochozoa</taxon>
        <taxon>Mollusca</taxon>
        <taxon>Bivalvia</taxon>
        <taxon>Autobranchia</taxon>
        <taxon>Heteroconchia</taxon>
        <taxon>Euheterodonta</taxon>
        <taxon>Imparidentia</taxon>
        <taxon>Neoheterodontei</taxon>
        <taxon>Myida</taxon>
        <taxon>Dreissenoidea</taxon>
        <taxon>Dreissenidae</taxon>
        <taxon>Dreissena</taxon>
    </lineage>
</organism>
<evidence type="ECO:0000256" key="1">
    <source>
        <dbReference type="ARBA" id="ARBA00004370"/>
    </source>
</evidence>
<dbReference type="GO" id="GO:0005765">
    <property type="term" value="C:lysosomal membrane"/>
    <property type="evidence" value="ECO:0007669"/>
    <property type="project" value="InterPro"/>
</dbReference>
<keyword evidence="5 6" id="KW-0472">Membrane</keyword>
<evidence type="ECO:0000313" key="9">
    <source>
        <dbReference type="Proteomes" id="UP000828390"/>
    </source>
</evidence>
<dbReference type="PANTHER" id="PTHR13064">
    <property type="entry name" value="TRANSMEMBRANE PROTEIN 9 FAMILY MEMBER"/>
    <property type="match status" value="1"/>
</dbReference>
<comment type="similarity">
    <text evidence="2">Belongs to the TMEM9 family.</text>
</comment>
<sequence length="200" mass="22954">MEFCLTNKAVIQLMLFSFCLCSLLVTCESQKDKTSFEDARCKCVCQKFKKDENSTVSDQTVFISANADPNNCNCLFVVGFNIDPKMCNLCQCKYENRNTTTIKVVVILIICVISLLLIYMLFLLCLDPLITHRPASYKQHMDEDDQSVSQVPQFEGTAGTRARLSKQKSVIKYVSDEQQKWKSTVQEQRKNIYDKHTMLN</sequence>
<evidence type="ECO:0000256" key="3">
    <source>
        <dbReference type="ARBA" id="ARBA00022692"/>
    </source>
</evidence>
<dbReference type="InterPro" id="IPR008853">
    <property type="entry name" value="TMEM9/TMEM9B"/>
</dbReference>
<feature type="chain" id="PRO_5038890645" description="Transmembrane protein 9" evidence="7">
    <location>
        <begin position="30"/>
        <end position="200"/>
    </location>
</feature>
<keyword evidence="4 6" id="KW-1133">Transmembrane helix</keyword>
<proteinExistence type="inferred from homology"/>
<evidence type="ECO:0000313" key="8">
    <source>
        <dbReference type="EMBL" id="KAH3727825.1"/>
    </source>
</evidence>
<comment type="caution">
    <text evidence="8">The sequence shown here is derived from an EMBL/GenBank/DDBJ whole genome shotgun (WGS) entry which is preliminary data.</text>
</comment>
<feature type="signal peptide" evidence="7">
    <location>
        <begin position="1"/>
        <end position="29"/>
    </location>
</feature>